<comment type="caution">
    <text evidence="1">The sequence shown here is derived from an EMBL/GenBank/DDBJ whole genome shotgun (WGS) entry which is preliminary data.</text>
</comment>
<protein>
    <submittedName>
        <fullName evidence="1">Uncharacterized protein</fullName>
    </submittedName>
</protein>
<organism evidence="1 2">
    <name type="scientific">Ixodes persulcatus</name>
    <name type="common">Taiga tick</name>
    <dbReference type="NCBI Taxonomy" id="34615"/>
    <lineage>
        <taxon>Eukaryota</taxon>
        <taxon>Metazoa</taxon>
        <taxon>Ecdysozoa</taxon>
        <taxon>Arthropoda</taxon>
        <taxon>Chelicerata</taxon>
        <taxon>Arachnida</taxon>
        <taxon>Acari</taxon>
        <taxon>Parasitiformes</taxon>
        <taxon>Ixodida</taxon>
        <taxon>Ixodoidea</taxon>
        <taxon>Ixodidae</taxon>
        <taxon>Ixodinae</taxon>
        <taxon>Ixodes</taxon>
    </lineage>
</organism>
<evidence type="ECO:0000313" key="2">
    <source>
        <dbReference type="Proteomes" id="UP000805193"/>
    </source>
</evidence>
<name>A0AC60Q3Q8_IXOPE</name>
<dbReference type="EMBL" id="JABSTQ010009537">
    <property type="protein sequence ID" value="KAG0428327.1"/>
    <property type="molecule type" value="Genomic_DNA"/>
</dbReference>
<gene>
    <name evidence="1" type="ORF">HPB47_024683</name>
</gene>
<reference evidence="1 2" key="1">
    <citation type="journal article" date="2020" name="Cell">
        <title>Large-Scale Comparative Analyses of Tick Genomes Elucidate Their Genetic Diversity and Vector Capacities.</title>
        <authorList>
            <consortium name="Tick Genome and Microbiome Consortium (TIGMIC)"/>
            <person name="Jia N."/>
            <person name="Wang J."/>
            <person name="Shi W."/>
            <person name="Du L."/>
            <person name="Sun Y."/>
            <person name="Zhan W."/>
            <person name="Jiang J.F."/>
            <person name="Wang Q."/>
            <person name="Zhang B."/>
            <person name="Ji P."/>
            <person name="Bell-Sakyi L."/>
            <person name="Cui X.M."/>
            <person name="Yuan T.T."/>
            <person name="Jiang B.G."/>
            <person name="Yang W.F."/>
            <person name="Lam T.T."/>
            <person name="Chang Q.C."/>
            <person name="Ding S.J."/>
            <person name="Wang X.J."/>
            <person name="Zhu J.G."/>
            <person name="Ruan X.D."/>
            <person name="Zhao L."/>
            <person name="Wei J.T."/>
            <person name="Ye R.Z."/>
            <person name="Que T.C."/>
            <person name="Du C.H."/>
            <person name="Zhou Y.H."/>
            <person name="Cheng J.X."/>
            <person name="Dai P.F."/>
            <person name="Guo W.B."/>
            <person name="Han X.H."/>
            <person name="Huang E.J."/>
            <person name="Li L.F."/>
            <person name="Wei W."/>
            <person name="Gao Y.C."/>
            <person name="Liu J.Z."/>
            <person name="Shao H.Z."/>
            <person name="Wang X."/>
            <person name="Wang C.C."/>
            <person name="Yang T.C."/>
            <person name="Huo Q.B."/>
            <person name="Li W."/>
            <person name="Chen H.Y."/>
            <person name="Chen S.E."/>
            <person name="Zhou L.G."/>
            <person name="Ni X.B."/>
            <person name="Tian J.H."/>
            <person name="Sheng Y."/>
            <person name="Liu T."/>
            <person name="Pan Y.S."/>
            <person name="Xia L.Y."/>
            <person name="Li J."/>
            <person name="Zhao F."/>
            <person name="Cao W.C."/>
        </authorList>
    </citation>
    <scope>NUCLEOTIDE SEQUENCE [LARGE SCALE GENOMIC DNA]</scope>
    <source>
        <strain evidence="1">Iper-2018</strain>
    </source>
</reference>
<proteinExistence type="predicted"/>
<dbReference type="Proteomes" id="UP000805193">
    <property type="component" value="Unassembled WGS sequence"/>
</dbReference>
<sequence>MEWWPEELLASDGLHPSRFGVRRMSETLRHVIHFRLGVLATGELPQLLGATPQERHVMAQTRVKTFASVAASLPASAGTLAPGPTAGTSRVPPSPVVPIHHNGGSTSDTIARYSTTTENLALYRMSAMNASSPSLLGAYTVQPVVGDQARLGLTRPGSTDRPPVPPKPCVSAGLPPQRKATPTDRPPVPPRLTASPNSPHQFTSVSSDQPPVPSEPDVAPDTLLQSNTTPTDLPPVPPKPGTSRDPPPQRDSPRRSHRIRQNKSHKFAR</sequence>
<evidence type="ECO:0000313" key="1">
    <source>
        <dbReference type="EMBL" id="KAG0428327.1"/>
    </source>
</evidence>
<keyword evidence="2" id="KW-1185">Reference proteome</keyword>
<accession>A0AC60Q3Q8</accession>